<sequence length="122" mass="13689">MDVPLVDYKALADSQPGESSEAIRLRVEKARAVQTERFKGHKGIHTNSGMTPRLTKKYCELDAECGSLMEHAMGEISFSARAHDRILKVSRTLADLKGLERIDADSVLEAVNYRTLDRNLWS</sequence>
<feature type="domain" description="Mg chelatase-related protein C-terminal" evidence="1">
    <location>
        <begin position="17"/>
        <end position="114"/>
    </location>
</feature>
<dbReference type="Proteomes" id="UP000321577">
    <property type="component" value="Unassembled WGS sequence"/>
</dbReference>
<protein>
    <recommendedName>
        <fullName evidence="1">Mg chelatase-related protein C-terminal domain-containing protein</fullName>
    </recommendedName>
</protein>
<dbReference type="InterPro" id="IPR027417">
    <property type="entry name" value="P-loop_NTPase"/>
</dbReference>
<dbReference type="Gene3D" id="3.40.50.300">
    <property type="entry name" value="P-loop containing nucleotide triphosphate hydrolases"/>
    <property type="match status" value="1"/>
</dbReference>
<dbReference type="PANTHER" id="PTHR32039:SF7">
    <property type="entry name" value="COMPETENCE PROTEIN COMM"/>
    <property type="match status" value="1"/>
</dbReference>
<dbReference type="InterPro" id="IPR045006">
    <property type="entry name" value="CHLI-like"/>
</dbReference>
<evidence type="ECO:0000259" key="1">
    <source>
        <dbReference type="Pfam" id="PF13335"/>
    </source>
</evidence>
<organism evidence="2 3">
    <name type="scientific">Brevifollis gellanilyticus</name>
    <dbReference type="NCBI Taxonomy" id="748831"/>
    <lineage>
        <taxon>Bacteria</taxon>
        <taxon>Pseudomonadati</taxon>
        <taxon>Verrucomicrobiota</taxon>
        <taxon>Verrucomicrobiia</taxon>
        <taxon>Verrucomicrobiales</taxon>
        <taxon>Verrucomicrobiaceae</taxon>
    </lineage>
</organism>
<dbReference type="InterPro" id="IPR025158">
    <property type="entry name" value="Mg_chelat-rel_C"/>
</dbReference>
<comment type="caution">
    <text evidence="2">The sequence shown here is derived from an EMBL/GenBank/DDBJ whole genome shotgun (WGS) entry which is preliminary data.</text>
</comment>
<dbReference type="PANTHER" id="PTHR32039">
    <property type="entry name" value="MAGNESIUM-CHELATASE SUBUNIT CHLI"/>
    <property type="match status" value="1"/>
</dbReference>
<dbReference type="EMBL" id="BKAG01000001">
    <property type="protein sequence ID" value="GEP40950.1"/>
    <property type="molecule type" value="Genomic_DNA"/>
</dbReference>
<evidence type="ECO:0000313" key="2">
    <source>
        <dbReference type="EMBL" id="GEP40950.1"/>
    </source>
</evidence>
<gene>
    <name evidence="2" type="ORF">BGE01nite_02410</name>
</gene>
<proteinExistence type="predicted"/>
<keyword evidence="3" id="KW-1185">Reference proteome</keyword>
<name>A0A512M2I9_9BACT</name>
<dbReference type="Pfam" id="PF13335">
    <property type="entry name" value="Mg_chelatase_C"/>
    <property type="match status" value="1"/>
</dbReference>
<reference evidence="2 3" key="1">
    <citation type="submission" date="2019-07" db="EMBL/GenBank/DDBJ databases">
        <title>Whole genome shotgun sequence of Brevifollis gellanilyticus NBRC 108608.</title>
        <authorList>
            <person name="Hosoyama A."/>
            <person name="Uohara A."/>
            <person name="Ohji S."/>
            <person name="Ichikawa N."/>
        </authorList>
    </citation>
    <scope>NUCLEOTIDE SEQUENCE [LARGE SCALE GENOMIC DNA]</scope>
    <source>
        <strain evidence="2 3">NBRC 108608</strain>
    </source>
</reference>
<evidence type="ECO:0000313" key="3">
    <source>
        <dbReference type="Proteomes" id="UP000321577"/>
    </source>
</evidence>
<dbReference type="AlphaFoldDB" id="A0A512M2I9"/>
<accession>A0A512M2I9</accession>